<keyword evidence="1" id="KW-1133">Transmembrane helix</keyword>
<protein>
    <submittedName>
        <fullName evidence="2">Uncharacterized protein</fullName>
    </submittedName>
</protein>
<keyword evidence="1" id="KW-0472">Membrane</keyword>
<organism evidence="2 3">
    <name type="scientific">Listeria immobilis</name>
    <dbReference type="NCBI Taxonomy" id="2713502"/>
    <lineage>
        <taxon>Bacteria</taxon>
        <taxon>Bacillati</taxon>
        <taxon>Bacillota</taxon>
        <taxon>Bacilli</taxon>
        <taxon>Bacillales</taxon>
        <taxon>Listeriaceae</taxon>
        <taxon>Listeria</taxon>
    </lineage>
</organism>
<comment type="caution">
    <text evidence="2">The sequence shown here is derived from an EMBL/GenBank/DDBJ whole genome shotgun (WGS) entry which is preliminary data.</text>
</comment>
<dbReference type="Proteomes" id="UP000587800">
    <property type="component" value="Unassembled WGS sequence"/>
</dbReference>
<feature type="transmembrane region" description="Helical" evidence="1">
    <location>
        <begin position="12"/>
        <end position="33"/>
    </location>
</feature>
<proteinExistence type="predicted"/>
<dbReference type="RefSeq" id="WP_185395627.1">
    <property type="nucleotide sequence ID" value="NZ_JAASUB010000006.1"/>
</dbReference>
<dbReference type="EMBL" id="JAASUB010000006">
    <property type="protein sequence ID" value="MBC1509498.1"/>
    <property type="molecule type" value="Genomic_DNA"/>
</dbReference>
<feature type="transmembrane region" description="Helical" evidence="1">
    <location>
        <begin position="83"/>
        <end position="105"/>
    </location>
</feature>
<gene>
    <name evidence="2" type="ORF">HCJ59_06280</name>
</gene>
<keyword evidence="1" id="KW-0812">Transmembrane</keyword>
<sequence length="144" mass="16206">MRCVEKFDRYAFAEQAILMFLAALAIVTGLMMLSTPDFVVLHSHTYNYLSQLITVEIWAWLFILNGILYVIAMLINDELKAKMVLFIIAGTIGTALWFLFATAGYEAIRSSTSYGRSYVIGVFNLLTAFVGGVELWRSVKKKST</sequence>
<reference evidence="2 3" key="1">
    <citation type="submission" date="2020-03" db="EMBL/GenBank/DDBJ databases">
        <title>Soil Listeria distribution.</title>
        <authorList>
            <person name="Liao J."/>
            <person name="Wiedmann M."/>
        </authorList>
    </citation>
    <scope>NUCLEOTIDE SEQUENCE [LARGE SCALE GENOMIC DNA]</scope>
    <source>
        <strain evidence="2 3">FSL L7-1515</strain>
    </source>
</reference>
<accession>A0ABR6SVR0</accession>
<feature type="transmembrane region" description="Helical" evidence="1">
    <location>
        <begin position="57"/>
        <end position="76"/>
    </location>
</feature>
<evidence type="ECO:0000313" key="3">
    <source>
        <dbReference type="Proteomes" id="UP000587800"/>
    </source>
</evidence>
<keyword evidence="3" id="KW-1185">Reference proteome</keyword>
<evidence type="ECO:0000256" key="1">
    <source>
        <dbReference type="SAM" id="Phobius"/>
    </source>
</evidence>
<name>A0ABR6SVR0_9LIST</name>
<feature type="transmembrane region" description="Helical" evidence="1">
    <location>
        <begin position="117"/>
        <end position="136"/>
    </location>
</feature>
<evidence type="ECO:0000313" key="2">
    <source>
        <dbReference type="EMBL" id="MBC1509498.1"/>
    </source>
</evidence>